<organism evidence="4 5">
    <name type="scientific">Aspergillus bertholletiae</name>
    <dbReference type="NCBI Taxonomy" id="1226010"/>
    <lineage>
        <taxon>Eukaryota</taxon>
        <taxon>Fungi</taxon>
        <taxon>Dikarya</taxon>
        <taxon>Ascomycota</taxon>
        <taxon>Pezizomycotina</taxon>
        <taxon>Eurotiomycetes</taxon>
        <taxon>Eurotiomycetidae</taxon>
        <taxon>Eurotiales</taxon>
        <taxon>Aspergillaceae</taxon>
        <taxon>Aspergillus</taxon>
        <taxon>Aspergillus subgen. Circumdati</taxon>
    </lineage>
</organism>
<dbReference type="GO" id="GO:0051747">
    <property type="term" value="F:cytosine C-5 DNA demethylase activity"/>
    <property type="evidence" value="ECO:0007669"/>
    <property type="project" value="TreeGrafter"/>
</dbReference>
<name>A0A5N7BNA5_9EURO</name>
<dbReference type="GO" id="GO:0006307">
    <property type="term" value="P:DNA alkylation repair"/>
    <property type="evidence" value="ECO:0007669"/>
    <property type="project" value="TreeGrafter"/>
</dbReference>
<dbReference type="InterPro" id="IPR032852">
    <property type="entry name" value="ALKBH2"/>
</dbReference>
<evidence type="ECO:0000256" key="2">
    <source>
        <dbReference type="SAM" id="MobiDB-lite"/>
    </source>
</evidence>
<gene>
    <name evidence="4" type="ORF">BDV26DRAFT_287818</name>
</gene>
<evidence type="ECO:0000313" key="5">
    <source>
        <dbReference type="Proteomes" id="UP000326198"/>
    </source>
</evidence>
<reference evidence="4 5" key="1">
    <citation type="submission" date="2019-04" db="EMBL/GenBank/DDBJ databases">
        <title>Friends and foes A comparative genomics studyof 23 Aspergillus species from section Flavi.</title>
        <authorList>
            <consortium name="DOE Joint Genome Institute"/>
            <person name="Kjaerbolling I."/>
            <person name="Vesth T."/>
            <person name="Frisvad J.C."/>
            <person name="Nybo J.L."/>
            <person name="Theobald S."/>
            <person name="Kildgaard S."/>
            <person name="Isbrandt T."/>
            <person name="Kuo A."/>
            <person name="Sato A."/>
            <person name="Lyhne E.K."/>
            <person name="Kogle M.E."/>
            <person name="Wiebenga A."/>
            <person name="Kun R.S."/>
            <person name="Lubbers R.J."/>
            <person name="Makela M.R."/>
            <person name="Barry K."/>
            <person name="Chovatia M."/>
            <person name="Clum A."/>
            <person name="Daum C."/>
            <person name="Haridas S."/>
            <person name="He G."/>
            <person name="LaButti K."/>
            <person name="Lipzen A."/>
            <person name="Mondo S."/>
            <person name="Riley R."/>
            <person name="Salamov A."/>
            <person name="Simmons B.A."/>
            <person name="Magnuson J.K."/>
            <person name="Henrissat B."/>
            <person name="Mortensen U.H."/>
            <person name="Larsen T.O."/>
            <person name="Devries R.P."/>
            <person name="Grigoriev I.V."/>
            <person name="Machida M."/>
            <person name="Baker S.E."/>
            <person name="Andersen M.R."/>
        </authorList>
    </citation>
    <scope>NUCLEOTIDE SEQUENCE [LARGE SCALE GENOMIC DNA]</scope>
    <source>
        <strain evidence="4 5">IBT 29228</strain>
    </source>
</reference>
<dbReference type="AlphaFoldDB" id="A0A5N7BNA5"/>
<dbReference type="Pfam" id="PF13532">
    <property type="entry name" value="2OG-FeII_Oxy_2"/>
    <property type="match status" value="1"/>
</dbReference>
<dbReference type="GO" id="GO:0035516">
    <property type="term" value="F:broad specificity oxidative DNA demethylase activity"/>
    <property type="evidence" value="ECO:0007669"/>
    <property type="project" value="TreeGrafter"/>
</dbReference>
<dbReference type="InterPro" id="IPR037151">
    <property type="entry name" value="AlkB-like_sf"/>
</dbReference>
<dbReference type="EMBL" id="ML736156">
    <property type="protein sequence ID" value="KAE8383316.1"/>
    <property type="molecule type" value="Genomic_DNA"/>
</dbReference>
<dbReference type="Proteomes" id="UP000326198">
    <property type="component" value="Unassembled WGS sequence"/>
</dbReference>
<dbReference type="PANTHER" id="PTHR31573:SF4">
    <property type="entry name" value="FE2OG DIOXYGENASE DOMAIN-CONTAINING PROTEIN"/>
    <property type="match status" value="1"/>
</dbReference>
<feature type="domain" description="Alpha-ketoglutarate-dependent dioxygenase AlkB-like" evidence="3">
    <location>
        <begin position="402"/>
        <end position="642"/>
    </location>
</feature>
<evidence type="ECO:0000259" key="3">
    <source>
        <dbReference type="Pfam" id="PF13532"/>
    </source>
</evidence>
<accession>A0A5N7BNA5</accession>
<dbReference type="SUPFAM" id="SSF51197">
    <property type="entry name" value="Clavaminate synthase-like"/>
    <property type="match status" value="1"/>
</dbReference>
<feature type="region of interest" description="Disordered" evidence="2">
    <location>
        <begin position="1"/>
        <end position="41"/>
    </location>
</feature>
<keyword evidence="5" id="KW-1185">Reference proteome</keyword>
<dbReference type="Gene3D" id="2.60.120.590">
    <property type="entry name" value="Alpha-ketoglutarate-dependent dioxygenase AlkB-like"/>
    <property type="match status" value="1"/>
</dbReference>
<dbReference type="GO" id="GO:0008198">
    <property type="term" value="F:ferrous iron binding"/>
    <property type="evidence" value="ECO:0007669"/>
    <property type="project" value="TreeGrafter"/>
</dbReference>
<dbReference type="OrthoDB" id="2163491at2759"/>
<evidence type="ECO:0000256" key="1">
    <source>
        <dbReference type="PIRSR" id="PIRSR632852-1"/>
    </source>
</evidence>
<feature type="binding site" evidence="1">
    <location>
        <position position="518"/>
    </location>
    <ligand>
        <name>2-oxoglutarate</name>
        <dbReference type="ChEBI" id="CHEBI:16810"/>
    </ligand>
</feature>
<dbReference type="InterPro" id="IPR027450">
    <property type="entry name" value="AlkB-like"/>
</dbReference>
<evidence type="ECO:0000313" key="4">
    <source>
        <dbReference type="EMBL" id="KAE8383316.1"/>
    </source>
</evidence>
<dbReference type="PANTHER" id="PTHR31573">
    <property type="entry name" value="ALPHA-KETOGLUTARATE-DEPENDENT DIOXYGENASE ALKB HOMOLOG 2"/>
    <property type="match status" value="1"/>
</dbReference>
<protein>
    <recommendedName>
        <fullName evidence="3">Alpha-ketoglutarate-dependent dioxygenase AlkB-like domain-containing protein</fullName>
    </recommendedName>
</protein>
<proteinExistence type="predicted"/>
<sequence>MSTKRKRTAVEVEARPTKGACTSRPTEMRPEAPVAAPVPLPPTIDGEPPVWANFRSELGDTLPWFRAVQGGIYHKDGLAWGALIDRDSGERSYIDEEVVITRIGGSCSKNANGDLVLVKDQQKEDRLVKCLLNSMEHKVPIGVIIGKHNTVLGKVVPHPYNVMDYFRITNIWFERIGKRTAAKVRYEKLNLQSKSWWADKGSVPPPPLGERDFVSTPNSALCSACSQRSLQVFHEGWMCLEPSCTRFFKLGGLTAPTNLTYHPKFLSYRMVPDPTIKPHHSLIPDLLSTFDEDDASVATSRVAWKGIVCPRCCKCISRKFWNGWKCSDDNTPISAQAQHPCAFEKMPRMPTISLRSVIDTLEIAPQKRAFIPDGRFMIPIVDDYSLAPYRRLVYAIPGVGHITHLMSNRDINDRPNGPDSMFTQLQLAELGLQRFPLTNAVVTGTLTAHFAVNYGSPYKYVAPVNCKGFDEAPEVVLHALGRLQWATEQAVHLAGYAPYPPNEVLVLGYFAEMKIGYHDDGETSLGPTIATLSLGARSTMQIRMKYKYYKGQSNRNVLLENDPVLPGCAFQSQRQALKTEQENGVITQSKYDKQRRELFKSDRSQCEAKPFIKLDLHHGDMVVMHGENLQKYYEHEVIPENKLRFALTARHIKAEYVDTKDTHKGDLSPARHQVYNGI</sequence>